<evidence type="ECO:0000313" key="1">
    <source>
        <dbReference type="EMBL" id="MPN11332.1"/>
    </source>
</evidence>
<name>A0A645FCU3_9ZZZZ</name>
<dbReference type="AlphaFoldDB" id="A0A645FCU3"/>
<sequence>MYCRLVIITVVLLHYNMNSVYANSTEMSLDATFIQIIDLLKTFAKWGCMGMGLKVLIEEMLSGANFKQASMAGVQYWLCYIFIQLYPMLFDRIKL</sequence>
<gene>
    <name evidence="1" type="ORF">SDC9_158633</name>
</gene>
<proteinExistence type="predicted"/>
<reference evidence="1" key="1">
    <citation type="submission" date="2019-08" db="EMBL/GenBank/DDBJ databases">
        <authorList>
            <person name="Kucharzyk K."/>
            <person name="Murdoch R.W."/>
            <person name="Higgins S."/>
            <person name="Loffler F."/>
        </authorList>
    </citation>
    <scope>NUCLEOTIDE SEQUENCE</scope>
</reference>
<accession>A0A645FCU3</accession>
<comment type="caution">
    <text evidence="1">The sequence shown here is derived from an EMBL/GenBank/DDBJ whole genome shotgun (WGS) entry which is preliminary data.</text>
</comment>
<protein>
    <submittedName>
        <fullName evidence="1">Uncharacterized protein</fullName>
    </submittedName>
</protein>
<organism evidence="1">
    <name type="scientific">bioreactor metagenome</name>
    <dbReference type="NCBI Taxonomy" id="1076179"/>
    <lineage>
        <taxon>unclassified sequences</taxon>
        <taxon>metagenomes</taxon>
        <taxon>ecological metagenomes</taxon>
    </lineage>
</organism>
<dbReference type="EMBL" id="VSSQ01057536">
    <property type="protein sequence ID" value="MPN11332.1"/>
    <property type="molecule type" value="Genomic_DNA"/>
</dbReference>